<dbReference type="PANTHER" id="PTHR47051:SF1">
    <property type="entry name" value="NESTIN"/>
    <property type="match status" value="1"/>
</dbReference>
<evidence type="ECO:0000313" key="8">
    <source>
        <dbReference type="Proteomes" id="UP000008143"/>
    </source>
</evidence>
<dbReference type="PROSITE" id="PS00226">
    <property type="entry name" value="IF_ROD_1"/>
    <property type="match status" value="1"/>
</dbReference>
<feature type="region of interest" description="Disordered" evidence="5">
    <location>
        <begin position="684"/>
        <end position="703"/>
    </location>
</feature>
<dbReference type="CTD" id="10763"/>
<feature type="compositionally biased region" description="Basic and acidic residues" evidence="5">
    <location>
        <begin position="335"/>
        <end position="358"/>
    </location>
</feature>
<feature type="region of interest" description="Disordered" evidence="5">
    <location>
        <begin position="1406"/>
        <end position="1539"/>
    </location>
</feature>
<feature type="compositionally biased region" description="Acidic residues" evidence="5">
    <location>
        <begin position="1768"/>
        <end position="1779"/>
    </location>
</feature>
<evidence type="ECO:0000313" key="10">
    <source>
        <dbReference type="Xenbase" id="XB-GENE-490506"/>
    </source>
</evidence>
<feature type="coiled-coil region" evidence="4">
    <location>
        <begin position="197"/>
        <end position="298"/>
    </location>
</feature>
<dbReference type="OrthoDB" id="8886319at2759"/>
<dbReference type="GO" id="GO:0005882">
    <property type="term" value="C:intermediate filament"/>
    <property type="evidence" value="ECO:0000318"/>
    <property type="project" value="GO_Central"/>
</dbReference>
<feature type="compositionally biased region" description="Acidic residues" evidence="5">
    <location>
        <begin position="1643"/>
        <end position="1658"/>
    </location>
</feature>
<feature type="compositionally biased region" description="Basic and acidic residues" evidence="5">
    <location>
        <begin position="1524"/>
        <end position="1535"/>
    </location>
</feature>
<feature type="compositionally biased region" description="Basic and acidic residues" evidence="5">
    <location>
        <begin position="774"/>
        <end position="783"/>
    </location>
</feature>
<protein>
    <submittedName>
        <fullName evidence="7 9">Nestin</fullName>
    </submittedName>
</protein>
<sequence>MEGYLASVSLGEESTQMWSLNKRLEAYLSRVKALEEENEVLRAEIHTLKSSKSERCWKRKHHEEMMKLRDALDDGHNAMVQAEMVRESIYEEIEFIKQRCLEEKQAREDAKKELSESKRLLEEETRAQTWLKERLGQLEAELEDILRDHEEEKALMEEEIASFSQRLENFRVAPVAFKPVEVEDYARKLSEIWQGAVEDYKSEVSALEAGLSESKENLRKVLEENKQNRLLLQSLDKELVSLKMRKEALEDLLSKQWQEQKEEEEKLQLEAEALEQEKQDLRAQIAEVLEDRQQLMHLKMSLSLEVATYRSLLEAENTRIDTDYRASSTFNDSMLEHNNVRRRQSEDTRKHVSREHRQSYSKKQIGDKNGLSRPSLNNFSTVKSSTVPVRTSPVTKEFQKVSSVLQSQGLKYTKAPQVKEVQNVPTLKSNLETRTHSAEAVRRAKTETRSYSYSVQKSTDEQTVKKDTMGLNNLKNTGIKEEKVVKKPDVVDHVEIISGTSTQQKVPGIDPLESALKSLEEDLSRVPTNIDEGQSPNVEEIKDVQEEPISLENLQSKTASEFELLDINAEADVIEEVISESVSYQKVHFEKQELSNLLAMKNIFEEHVSPVFDSREQDASDQAITPQNELDVQQDIRTLVSYEIKESEIFSDNIEEAEIISQSINGYLHNEYIPVSKTERTDFTSQNNFESSQSFDDKHFEEKSTEDQLITSLDINTEVKESEIFSDNIEEAEIISKSVHGFLENEYIPVSKEDHTEFTSQQENDFESLQSFDSKRFEEKSTEDQPIINLDSNNEENNFPCNQEPEQDMYLEESHHHQEEYDYSDKNPVQKIDEKLSDIDQLVLEEQDNYENPKTSELIEVEHGSTELGQAEQDKSSEIPEEISENVSVEEIVHQISDVEEDTQQAFEDEGVIVQIIQKELESTELSSADLDGPGYAQEEDRQLAKDEVSISEVIEKDLEANEQERQKADHQVVDVMQEVKQSFEKEVDQLSNIKQEVDYLHNEEEDSLQNNYEEPQKLESSDLEEDNKNLTNMKEENQLSKDEGNQNSVDDIEEFSQQDYDVEEMCQETVDHQVSAQLLHESESSYDKSSMEDKEEQSNSETEDNIGLEQECDLENVKQTRSDEDAEFSQAECELVCKVETIPDSSEYIREQEDTDKQETDYSSNENVNYDLLEKEEVILPQMDDQNPVNEDGVTTDEELGGKITEKELSLVDVNESLAANKEQDDHFTNENAVEDNICMQENDIYQYQSKEDLFVDGTSMKENVEIQQTLFLNQEMIVGVDDVDKDISGEALSENESIEMDDVIDLTPKTKVNEDELISQMQDGKINLETTETTENNDAQLCFENENETKYIKVTDSPQFATELSQDAGGELNIDQSSENQQLSENPSETLSAPYFEYETVADPENQVSTEEQVQETENTLIKPADSKMENENSESEESVDSQEISLYSHKSEEFEISKDYQLEQTLPDSTPLPNLEDEFEDLTEARVKSPLEQPDSNPDEEHQNNDESGASTFTTSFNEAMQRDIIESASKDEEFDEEEFGRILGIDKTSPVEAITISGLAQEPCYLEDNEESEDSITRAEILKESPRNDLADFMVSQMSETKIIISEQVTEQTQGSLEFGDATNTFSGNINVSEKETYEYESNEENIEFTDDPDKDLLEGENQSVSPANNLVDENQSEDSIISDNEGTTSSYEDSPNATAINQVALEEHSMSTSEQSSTVIQLTASEGYEMTSSENVEDIAQETGKEFPSGLPASSTSEQEDSRSEDEELEDEGSEFSFGVNDEKVNGVHKDVSEHDGTEDMLNGHSEIVFTNKKSFEMENDVLDTQEIPEDSIITFAMSEAKSEGLFQSLLETSEPKDGSRIEEVFLSAESKKVTVGPEYLESSEEDRFTMLVQNPYLNDKANKEEPKTVAESFLVDEELLVSANQQINNEKYEGVLVTKTVNDEEDAWSSDD</sequence>
<feature type="compositionally biased region" description="Basic and acidic residues" evidence="5">
    <location>
        <begin position="939"/>
        <end position="949"/>
    </location>
</feature>
<dbReference type="OMA" id="YTKAPQV"/>
<feature type="compositionally biased region" description="Polar residues" evidence="5">
    <location>
        <begin position="1665"/>
        <end position="1706"/>
    </location>
</feature>
<evidence type="ECO:0000256" key="3">
    <source>
        <dbReference type="RuleBase" id="RU000685"/>
    </source>
</evidence>
<dbReference type="GO" id="GO:0031730">
    <property type="term" value="F:CCR5 chemokine receptor binding"/>
    <property type="evidence" value="ECO:0000318"/>
    <property type="project" value="GO_Central"/>
</dbReference>
<feature type="compositionally biased region" description="Polar residues" evidence="5">
    <location>
        <begin position="684"/>
        <end position="694"/>
    </location>
</feature>
<dbReference type="InterPro" id="IPR031211">
    <property type="entry name" value="Nestin"/>
</dbReference>
<proteinExistence type="inferred from homology"/>
<dbReference type="GO" id="GO:0019215">
    <property type="term" value="F:intermediate filament binding"/>
    <property type="evidence" value="ECO:0007669"/>
    <property type="project" value="InterPro"/>
</dbReference>
<dbReference type="GeneID" id="100486009"/>
<dbReference type="FunFam" id="1.20.5.170:FF:000081">
    <property type="entry name" value="Nestin"/>
    <property type="match status" value="1"/>
</dbReference>
<dbReference type="Gene3D" id="1.20.5.170">
    <property type="match status" value="1"/>
</dbReference>
<feature type="compositionally biased region" description="Polar residues" evidence="5">
    <location>
        <begin position="790"/>
        <end position="801"/>
    </location>
</feature>
<evidence type="ECO:0000259" key="6">
    <source>
        <dbReference type="PROSITE" id="PS51842"/>
    </source>
</evidence>
<reference evidence="7" key="2">
    <citation type="submission" date="2021-03" db="UniProtKB">
        <authorList>
            <consortium name="Ensembl"/>
        </authorList>
    </citation>
    <scope>IDENTIFICATION</scope>
</reference>
<dbReference type="PROSITE" id="PS51842">
    <property type="entry name" value="IF_ROD_2"/>
    <property type="match status" value="1"/>
</dbReference>
<keyword evidence="2 4" id="KW-0175">Coiled coil</keyword>
<evidence type="ECO:0000256" key="2">
    <source>
        <dbReference type="ARBA" id="ARBA00023054"/>
    </source>
</evidence>
<feature type="compositionally biased region" description="Acidic residues" evidence="5">
    <location>
        <begin position="1434"/>
        <end position="1443"/>
    </location>
</feature>
<dbReference type="SMART" id="SM01391">
    <property type="entry name" value="Filament"/>
    <property type="match status" value="1"/>
</dbReference>
<feature type="compositionally biased region" description="Basic and acidic residues" evidence="5">
    <location>
        <begin position="1034"/>
        <end position="1045"/>
    </location>
</feature>
<dbReference type="Ensembl" id="ENSXETT00000116125">
    <property type="protein sequence ID" value="ENSXETP00000106204"/>
    <property type="gene ID" value="ENSXETG00000044219"/>
</dbReference>
<feature type="compositionally biased region" description="Polar residues" evidence="5">
    <location>
        <begin position="1509"/>
        <end position="1522"/>
    </location>
</feature>
<feature type="region of interest" description="Disordered" evidence="5">
    <location>
        <begin position="774"/>
        <end position="803"/>
    </location>
</feature>
<keyword evidence="1 3" id="KW-0403">Intermediate filament</keyword>
<evidence type="ECO:0000313" key="9">
    <source>
        <dbReference type="RefSeq" id="XP_002941549.4"/>
    </source>
</evidence>
<evidence type="ECO:0000256" key="5">
    <source>
        <dbReference type="SAM" id="MobiDB-lite"/>
    </source>
</evidence>
<name>A0A803JEA0_XENTR</name>
<dbReference type="GO" id="GO:0030844">
    <property type="term" value="P:positive regulation of intermediate filament depolymerization"/>
    <property type="evidence" value="ECO:0000318"/>
    <property type="project" value="GO_Central"/>
</dbReference>
<reference evidence="7" key="1">
    <citation type="journal article" date="2010" name="Science">
        <title>The genome of the Western clawed frog Xenopus tropicalis.</title>
        <authorList>
            <person name="Hellsten U."/>
            <person name="Harland R.M."/>
            <person name="Gilchrist M.J."/>
            <person name="Hendrix D."/>
            <person name="Jurka J."/>
            <person name="Kapitonov V."/>
            <person name="Ovcharenko I."/>
            <person name="Putnam N.H."/>
            <person name="Shu S."/>
            <person name="Taher L."/>
            <person name="Blitz I.L."/>
            <person name="Blumberg B."/>
            <person name="Dichmann D.S."/>
            <person name="Dubchak I."/>
            <person name="Amaya E."/>
            <person name="Detter J.C."/>
            <person name="Fletcher R."/>
            <person name="Gerhard D.S."/>
            <person name="Goodstein D."/>
            <person name="Graves T."/>
            <person name="Grigoriev I.V."/>
            <person name="Grimwood J."/>
            <person name="Kawashima T."/>
            <person name="Lindquist E."/>
            <person name="Lucas S.M."/>
            <person name="Mead P.E."/>
            <person name="Mitros T."/>
            <person name="Ogino H."/>
            <person name="Ohta Y."/>
            <person name="Poliakov A.V."/>
            <person name="Pollet N."/>
            <person name="Robert J."/>
            <person name="Salamov A."/>
            <person name="Sater A.K."/>
            <person name="Schmutz J."/>
            <person name="Terry A."/>
            <person name="Vize P.D."/>
            <person name="Warren W.C."/>
            <person name="Wells D."/>
            <person name="Wills A."/>
            <person name="Wilson R.K."/>
            <person name="Zimmerman L.B."/>
            <person name="Zorn A.M."/>
            <person name="Grainger R."/>
            <person name="Grammer T."/>
            <person name="Khokha M.K."/>
            <person name="Richardson P.M."/>
            <person name="Rokhsar D.S."/>
        </authorList>
    </citation>
    <scope>NUCLEOTIDE SEQUENCE [LARGE SCALE GENOMIC DNA]</scope>
    <source>
        <strain evidence="7">Nigerian</strain>
    </source>
</reference>
<dbReference type="Xenbase" id="XB-GENE-490506">
    <property type="gene designation" value="nes"/>
</dbReference>
<feature type="coiled-coil region" evidence="4">
    <location>
        <begin position="93"/>
        <end position="166"/>
    </location>
</feature>
<feature type="compositionally biased region" description="Basic and acidic residues" evidence="5">
    <location>
        <begin position="1452"/>
        <end position="1464"/>
    </location>
</feature>
<feature type="coiled-coil region" evidence="4">
    <location>
        <begin position="17"/>
        <end position="51"/>
    </location>
</feature>
<dbReference type="InterPro" id="IPR039008">
    <property type="entry name" value="IF_rod_dom"/>
</dbReference>
<dbReference type="RefSeq" id="XP_002941549.4">
    <property type="nucleotide sequence ID" value="XM_002941503.5"/>
</dbReference>
<dbReference type="InterPro" id="IPR018039">
    <property type="entry name" value="IF_conserved"/>
</dbReference>
<evidence type="ECO:0000256" key="1">
    <source>
        <dbReference type="ARBA" id="ARBA00022754"/>
    </source>
</evidence>
<dbReference type="KEGG" id="xtr:100486009"/>
<feature type="region of interest" description="Disordered" evidence="5">
    <location>
        <begin position="925"/>
        <end position="949"/>
    </location>
</feature>
<feature type="region of interest" description="Disordered" evidence="5">
    <location>
        <begin position="847"/>
        <end position="886"/>
    </location>
</feature>
<feature type="compositionally biased region" description="Polar residues" evidence="5">
    <location>
        <begin position="1465"/>
        <end position="1475"/>
    </location>
</feature>
<organism evidence="7">
    <name type="scientific">Xenopus tropicalis</name>
    <name type="common">Western clawed frog</name>
    <name type="synonym">Silurana tropicalis</name>
    <dbReference type="NCBI Taxonomy" id="8364"/>
    <lineage>
        <taxon>Eukaryota</taxon>
        <taxon>Metazoa</taxon>
        <taxon>Chordata</taxon>
        <taxon>Craniata</taxon>
        <taxon>Vertebrata</taxon>
        <taxon>Euteleostomi</taxon>
        <taxon>Amphibia</taxon>
        <taxon>Batrachia</taxon>
        <taxon>Anura</taxon>
        <taxon>Pipoidea</taxon>
        <taxon>Pipidae</taxon>
        <taxon>Xenopodinae</taxon>
        <taxon>Xenopus</taxon>
        <taxon>Silurana</taxon>
    </lineage>
</organism>
<dbReference type="AGR" id="Xenbase:XB-GENE-490506"/>
<feature type="compositionally biased region" description="Low complexity" evidence="5">
    <location>
        <begin position="1407"/>
        <end position="1422"/>
    </location>
</feature>
<feature type="region of interest" description="Disordered" evidence="5">
    <location>
        <begin position="1641"/>
        <end position="1792"/>
    </location>
</feature>
<comment type="similarity">
    <text evidence="3">Belongs to the intermediate filament family.</text>
</comment>
<gene>
    <name evidence="7 9 10" type="primary">nes</name>
</gene>
<feature type="compositionally biased region" description="Basic and acidic residues" evidence="5">
    <location>
        <begin position="1081"/>
        <end position="1093"/>
    </location>
</feature>
<keyword evidence="8" id="KW-1185">Reference proteome</keyword>
<accession>A0A803JEA0</accession>
<feature type="region of interest" description="Disordered" evidence="5">
    <location>
        <begin position="995"/>
        <end position="1131"/>
    </location>
</feature>
<dbReference type="SUPFAM" id="SSF64593">
    <property type="entry name" value="Intermediate filament protein, coiled coil region"/>
    <property type="match status" value="2"/>
</dbReference>
<feature type="compositionally biased region" description="Polar residues" evidence="5">
    <location>
        <begin position="1715"/>
        <end position="1739"/>
    </location>
</feature>
<dbReference type="PANTHER" id="PTHR47051">
    <property type="entry name" value="NESTIN"/>
    <property type="match status" value="1"/>
</dbReference>
<dbReference type="Proteomes" id="UP000008143">
    <property type="component" value="Chromosome 8"/>
</dbReference>
<feature type="region of interest" description="Disordered" evidence="5">
    <location>
        <begin position="335"/>
        <end position="387"/>
    </location>
</feature>
<dbReference type="Pfam" id="PF00038">
    <property type="entry name" value="Filament"/>
    <property type="match status" value="1"/>
</dbReference>
<feature type="compositionally biased region" description="Acidic residues" evidence="5">
    <location>
        <begin position="1102"/>
        <end position="1115"/>
    </location>
</feature>
<feature type="domain" description="IF rod" evidence="6">
    <location>
        <begin position="13"/>
        <end position="320"/>
    </location>
</feature>
<feature type="compositionally biased region" description="Acidic residues" evidence="5">
    <location>
        <begin position="1051"/>
        <end position="1067"/>
    </location>
</feature>
<evidence type="ECO:0000256" key="4">
    <source>
        <dbReference type="SAM" id="Coils"/>
    </source>
</evidence>
<reference evidence="9" key="3">
    <citation type="submission" date="2025-04" db="UniProtKB">
        <authorList>
            <consortium name="RefSeq"/>
        </authorList>
    </citation>
    <scope>IDENTIFICATION</scope>
    <source>
        <strain evidence="9">Nigerian</strain>
        <tissue evidence="9">Liver and blood</tissue>
    </source>
</reference>
<feature type="compositionally biased region" description="Polar residues" evidence="5">
    <location>
        <begin position="372"/>
        <end position="387"/>
    </location>
</feature>
<evidence type="ECO:0000313" key="7">
    <source>
        <dbReference type="Ensembl" id="ENSXETP00000106204"/>
    </source>
</evidence>
<dbReference type="GeneTree" id="ENSGT00940000167106"/>